<evidence type="ECO:0000313" key="4">
    <source>
        <dbReference type="Proteomes" id="UP000193409"/>
    </source>
</evidence>
<dbReference type="Proteomes" id="UP000193409">
    <property type="component" value="Unassembled WGS sequence"/>
</dbReference>
<accession>A0A1Y5SV64</accession>
<organism evidence="3 4">
    <name type="scientific">Pseudoruegeria aquimaris</name>
    <dbReference type="NCBI Taxonomy" id="393663"/>
    <lineage>
        <taxon>Bacteria</taxon>
        <taxon>Pseudomonadati</taxon>
        <taxon>Pseudomonadota</taxon>
        <taxon>Alphaproteobacteria</taxon>
        <taxon>Rhodobacterales</taxon>
        <taxon>Roseobacteraceae</taxon>
        <taxon>Pseudoruegeria</taxon>
    </lineage>
</organism>
<name>A0A1Y5SV64_9RHOB</name>
<keyword evidence="4" id="KW-1185">Reference proteome</keyword>
<reference evidence="3 4" key="1">
    <citation type="submission" date="2017-03" db="EMBL/GenBank/DDBJ databases">
        <authorList>
            <person name="Afonso C.L."/>
            <person name="Miller P.J."/>
            <person name="Scott M.A."/>
            <person name="Spackman E."/>
            <person name="Goraichik I."/>
            <person name="Dimitrov K.M."/>
            <person name="Suarez D.L."/>
            <person name="Swayne D.E."/>
        </authorList>
    </citation>
    <scope>NUCLEOTIDE SEQUENCE [LARGE SCALE GENOMIC DNA]</scope>
    <source>
        <strain evidence="3 4">CECT 7680</strain>
    </source>
</reference>
<evidence type="ECO:0000256" key="1">
    <source>
        <dbReference type="SAM" id="MobiDB-lite"/>
    </source>
</evidence>
<evidence type="ECO:0000259" key="2">
    <source>
        <dbReference type="Pfam" id="PF13403"/>
    </source>
</evidence>
<sequence length="255" mass="27022">MTYPLDPMRLTGEEARAGTGSRNWNAHPGRPPSESVHTLRRYDVACLGTPLDDMPGVHRFSRIAPASPHVDAAFGAFAHGTLLNTPDGPCAIEDLEPGIRVDTLHNGPQPVAWIGRITIAPAHATSGAPALPLLRVLPGAFGGLLPERDMLLGPYARILRGQGDQAALRPVKSLCDDLTVVETASASAISLYHIGFARHEIVLAGGLPMESYHPGESFEETCPTEDLATLASLFPAPGGLHRLGRTAVRQIGFGT</sequence>
<feature type="domain" description="Hedgehog/Intein (Hint)" evidence="2">
    <location>
        <begin position="76"/>
        <end position="215"/>
    </location>
</feature>
<feature type="region of interest" description="Disordered" evidence="1">
    <location>
        <begin position="15"/>
        <end position="35"/>
    </location>
</feature>
<dbReference type="OrthoDB" id="6305173at2"/>
<dbReference type="InterPro" id="IPR028992">
    <property type="entry name" value="Hedgehog/Intein_dom"/>
</dbReference>
<dbReference type="AlphaFoldDB" id="A0A1Y5SV64"/>
<proteinExistence type="predicted"/>
<evidence type="ECO:0000313" key="3">
    <source>
        <dbReference type="EMBL" id="SLN48566.1"/>
    </source>
</evidence>
<protein>
    <recommendedName>
        <fullName evidence="2">Hedgehog/Intein (Hint) domain-containing protein</fullName>
    </recommendedName>
</protein>
<gene>
    <name evidence="3" type="ORF">PSA7680_02504</name>
</gene>
<dbReference type="Pfam" id="PF13403">
    <property type="entry name" value="Hint_2"/>
    <property type="match status" value="1"/>
</dbReference>
<dbReference type="EMBL" id="FWFQ01000017">
    <property type="protein sequence ID" value="SLN48566.1"/>
    <property type="molecule type" value="Genomic_DNA"/>
</dbReference>